<name>A0A0A8YIH2_ARUDO</name>
<reference evidence="1" key="2">
    <citation type="journal article" date="2015" name="Data Brief">
        <title>Shoot transcriptome of the giant reed, Arundo donax.</title>
        <authorList>
            <person name="Barrero R.A."/>
            <person name="Guerrero F.D."/>
            <person name="Moolhuijzen P."/>
            <person name="Goolsby J.A."/>
            <person name="Tidwell J."/>
            <person name="Bellgard S.E."/>
            <person name="Bellgard M.I."/>
        </authorList>
    </citation>
    <scope>NUCLEOTIDE SEQUENCE</scope>
    <source>
        <tissue evidence="1">Shoot tissue taken approximately 20 cm above the soil surface</tissue>
    </source>
</reference>
<organism evidence="1">
    <name type="scientific">Arundo donax</name>
    <name type="common">Giant reed</name>
    <name type="synonym">Donax arundinaceus</name>
    <dbReference type="NCBI Taxonomy" id="35708"/>
    <lineage>
        <taxon>Eukaryota</taxon>
        <taxon>Viridiplantae</taxon>
        <taxon>Streptophyta</taxon>
        <taxon>Embryophyta</taxon>
        <taxon>Tracheophyta</taxon>
        <taxon>Spermatophyta</taxon>
        <taxon>Magnoliopsida</taxon>
        <taxon>Liliopsida</taxon>
        <taxon>Poales</taxon>
        <taxon>Poaceae</taxon>
        <taxon>PACMAD clade</taxon>
        <taxon>Arundinoideae</taxon>
        <taxon>Arundineae</taxon>
        <taxon>Arundo</taxon>
    </lineage>
</organism>
<protein>
    <submittedName>
        <fullName evidence="1">Uncharacterized protein</fullName>
    </submittedName>
</protein>
<sequence>MESSGEELEVG</sequence>
<evidence type="ECO:0000313" key="1">
    <source>
        <dbReference type="EMBL" id="JAD25278.1"/>
    </source>
</evidence>
<proteinExistence type="predicted"/>
<reference evidence="1" key="1">
    <citation type="submission" date="2014-09" db="EMBL/GenBank/DDBJ databases">
        <authorList>
            <person name="Magalhaes I.L.F."/>
            <person name="Oliveira U."/>
            <person name="Santos F.R."/>
            <person name="Vidigal T.H.D.A."/>
            <person name="Brescovit A.D."/>
            <person name="Santos A.J."/>
        </authorList>
    </citation>
    <scope>NUCLEOTIDE SEQUENCE</scope>
    <source>
        <tissue evidence="1">Shoot tissue taken approximately 20 cm above the soil surface</tissue>
    </source>
</reference>
<dbReference type="EMBL" id="GBRH01272617">
    <property type="protein sequence ID" value="JAD25278.1"/>
    <property type="molecule type" value="Transcribed_RNA"/>
</dbReference>
<accession>A0A0A8YIH2</accession>